<reference evidence="2" key="1">
    <citation type="submission" date="2021-01" db="EMBL/GenBank/DDBJ databases">
        <authorList>
            <person name="Kaushik A."/>
        </authorList>
    </citation>
    <scope>NUCLEOTIDE SEQUENCE</scope>
    <source>
        <strain evidence="2">AG2-2IIIB</strain>
    </source>
</reference>
<accession>A0A8H3CW63</accession>
<dbReference type="Proteomes" id="UP000663843">
    <property type="component" value="Unassembled WGS sequence"/>
</dbReference>
<gene>
    <name evidence="2" type="ORF">RDB_LOCUS138350</name>
</gene>
<organism evidence="2 3">
    <name type="scientific">Rhizoctonia solani</name>
    <dbReference type="NCBI Taxonomy" id="456999"/>
    <lineage>
        <taxon>Eukaryota</taxon>
        <taxon>Fungi</taxon>
        <taxon>Dikarya</taxon>
        <taxon>Basidiomycota</taxon>
        <taxon>Agaricomycotina</taxon>
        <taxon>Agaricomycetes</taxon>
        <taxon>Cantharellales</taxon>
        <taxon>Ceratobasidiaceae</taxon>
        <taxon>Rhizoctonia</taxon>
    </lineage>
</organism>
<dbReference type="AlphaFoldDB" id="A0A8H3CW63"/>
<feature type="signal peptide" evidence="1">
    <location>
        <begin position="1"/>
        <end position="16"/>
    </location>
</feature>
<proteinExistence type="predicted"/>
<sequence length="143" mass="15155">MRFVLFLLSLCFLALAVPLRRDTDVLSLVSALNEGLQNGQVSDISSVSQSLASLPSTAVTGDDRAQIAIQAVTIITVSLDKNIDGNKLREFIVNLEKCAPGVSKEIYRIMNVGTVAKLRASSSSGGVATVLNQAELKVVIPVV</sequence>
<evidence type="ECO:0000313" key="3">
    <source>
        <dbReference type="Proteomes" id="UP000663843"/>
    </source>
</evidence>
<keyword evidence="1" id="KW-0732">Signal</keyword>
<feature type="chain" id="PRO_5034180931" evidence="1">
    <location>
        <begin position="17"/>
        <end position="143"/>
    </location>
</feature>
<evidence type="ECO:0000313" key="2">
    <source>
        <dbReference type="EMBL" id="CAE6499972.1"/>
    </source>
</evidence>
<comment type="caution">
    <text evidence="2">The sequence shown here is derived from an EMBL/GenBank/DDBJ whole genome shotgun (WGS) entry which is preliminary data.</text>
</comment>
<name>A0A8H3CW63_9AGAM</name>
<protein>
    <submittedName>
        <fullName evidence="2">Uncharacterized protein</fullName>
    </submittedName>
</protein>
<dbReference type="EMBL" id="CAJMWT010005002">
    <property type="protein sequence ID" value="CAE6499972.1"/>
    <property type="molecule type" value="Genomic_DNA"/>
</dbReference>
<evidence type="ECO:0000256" key="1">
    <source>
        <dbReference type="SAM" id="SignalP"/>
    </source>
</evidence>